<evidence type="ECO:0000313" key="1">
    <source>
        <dbReference type="EMBL" id="KAK6620402.1"/>
    </source>
</evidence>
<evidence type="ECO:0000313" key="2">
    <source>
        <dbReference type="Proteomes" id="UP001359485"/>
    </source>
</evidence>
<accession>A0ABR1AJ49</accession>
<dbReference type="Proteomes" id="UP001359485">
    <property type="component" value="Unassembled WGS sequence"/>
</dbReference>
<keyword evidence="2" id="KW-1185">Reference proteome</keyword>
<proteinExistence type="predicted"/>
<name>A0ABR1AJ49_POLSC</name>
<protein>
    <submittedName>
        <fullName evidence="1">Uncharacterized protein</fullName>
    </submittedName>
</protein>
<reference evidence="1 2" key="1">
    <citation type="submission" date="2023-09" db="EMBL/GenBank/DDBJ databases">
        <title>Genomes of two closely related lineages of the louse Polyplax serrata with different host specificities.</title>
        <authorList>
            <person name="Martinu J."/>
            <person name="Tarabai H."/>
            <person name="Stefka J."/>
            <person name="Hypsa V."/>
        </authorList>
    </citation>
    <scope>NUCLEOTIDE SEQUENCE [LARGE SCALE GENOMIC DNA]</scope>
    <source>
        <strain evidence="1">98ZLc_SE</strain>
    </source>
</reference>
<dbReference type="EMBL" id="JAWJWF010000048">
    <property type="protein sequence ID" value="KAK6620402.1"/>
    <property type="molecule type" value="Genomic_DNA"/>
</dbReference>
<sequence length="72" mass="8379">MFTERDRDEGHTLKLVRIDEAIKNGPEQCLPEEAEVPETRGSRCAREFRTRYPQEFIDTDISNTRIQPSGKN</sequence>
<comment type="caution">
    <text evidence="1">The sequence shown here is derived from an EMBL/GenBank/DDBJ whole genome shotgun (WGS) entry which is preliminary data.</text>
</comment>
<organism evidence="1 2">
    <name type="scientific">Polyplax serrata</name>
    <name type="common">Common mouse louse</name>
    <dbReference type="NCBI Taxonomy" id="468196"/>
    <lineage>
        <taxon>Eukaryota</taxon>
        <taxon>Metazoa</taxon>
        <taxon>Ecdysozoa</taxon>
        <taxon>Arthropoda</taxon>
        <taxon>Hexapoda</taxon>
        <taxon>Insecta</taxon>
        <taxon>Pterygota</taxon>
        <taxon>Neoptera</taxon>
        <taxon>Paraneoptera</taxon>
        <taxon>Psocodea</taxon>
        <taxon>Troctomorpha</taxon>
        <taxon>Phthiraptera</taxon>
        <taxon>Anoplura</taxon>
        <taxon>Polyplacidae</taxon>
        <taxon>Polyplax</taxon>
    </lineage>
</organism>
<gene>
    <name evidence="1" type="ORF">RUM44_006803</name>
</gene>